<dbReference type="EC" id="3.6.4.13" evidence="3"/>
<dbReference type="Pfam" id="PF13087">
    <property type="entry name" value="AAA_12"/>
    <property type="match status" value="1"/>
</dbReference>
<comment type="similarity">
    <text evidence="2">Belongs to the DNA2/NAM7 helicase family. SDE3 subfamily.</text>
</comment>
<dbReference type="CDD" id="cd18808">
    <property type="entry name" value="SF1_C_Upf1"/>
    <property type="match status" value="1"/>
</dbReference>
<dbReference type="EMBL" id="JAUIZM010000003">
    <property type="protein sequence ID" value="KAK1395254.1"/>
    <property type="molecule type" value="Genomic_DNA"/>
</dbReference>
<dbReference type="GO" id="GO:0005524">
    <property type="term" value="F:ATP binding"/>
    <property type="evidence" value="ECO:0007669"/>
    <property type="project" value="UniProtKB-KW"/>
</dbReference>
<feature type="domain" description="DNA2/NAM7 helicase helicase" evidence="12">
    <location>
        <begin position="402"/>
        <end position="489"/>
    </location>
</feature>
<evidence type="ECO:0000259" key="14">
    <source>
        <dbReference type="Pfam" id="PF21634"/>
    </source>
</evidence>
<keyword evidence="4" id="KW-0963">Cytoplasm</keyword>
<reference evidence="15" key="2">
    <citation type="submission" date="2023-05" db="EMBL/GenBank/DDBJ databases">
        <authorList>
            <person name="Schelkunov M.I."/>
        </authorList>
    </citation>
    <scope>NUCLEOTIDE SEQUENCE</scope>
    <source>
        <strain evidence="15">Hsosn_3</strain>
        <tissue evidence="15">Leaf</tissue>
    </source>
</reference>
<dbReference type="InterPro" id="IPR027417">
    <property type="entry name" value="P-loop_NTPase"/>
</dbReference>
<evidence type="ECO:0000256" key="11">
    <source>
        <dbReference type="SAM" id="MobiDB-lite"/>
    </source>
</evidence>
<sequence>MGGSVYEYGEERSFISDKGNIGFIDFDNDISNCNYDVSTEGPVKISIPFPLVDNKPQSGYVGDTIIDKITILNTTSNSVELYRAEIYDSKPEESFTLSLMEPPSECSDVEYIQQYMESFSLEDRVLQPGKPLTIWLSCKPKELGLHTAAVHLTTEDDTIERLVFVLAVDKVAVSLAGTKTFRRERKKKQWSNLVTNEFVPGSRPPRASIQYFKHKLPVYPIPDDVREILEQKQIPELIQEGLTKENYTSYFKHLVIMEEIKMEDDMRGYDMVHVSMKSKGSRFLTLEVPGLAEKRPSLVYGDSIFARLASDDEFDTSRTYQGFIHRVEAEVVFLNFEQGFHSCFRASNLYNVQFTYNRLNMRRLYQALEASQCLEAEFLFPANSLRSRVIQTNPLVPISLLLNEEQKSAVQMILGCKGGSPYVIYGPPGTGKTMTVIEAILQLYRTQRSARILVCAPSNSAADHILEKILGQKAVRIQNNDILRLNALTRPLEDTKPDYFKFSYYDEAERLFKCPPLMTLRRYKIVISTYASSSLLYAEGIKRDHFSHIFLDEAGQASEPEIMVPLSNLCSRKTVVVLAGDPKQLGPVIYSKDAEKYGLGKSYLERLFEFKFYDQSDQNYVIKLVKNYRCHPAILRLPSDLFYQGELIACKDDDTRFSAASEDLLPNKDFPVLFFGIQGFDEREGSNPSWFNRIEASKTVEIIRNLTETKGLSEEVIGVIAPYRQQVLKITKALEDIGLSNIQVGSVEQFQGQEREVIIVSTVRSTIRHNDFDITHCLGFLSNPRRFNVAITRARALLIVIGNPHIVCKDPYWNKLLWHCVDNGSYKGCFLPEREDLLDNLTAQDNLVNEQWKGECCELGKQEGFGEESSQGGGWNQVHCDPPWEGEYCETRDETSQEGGWNQVKCDPPWEGEYCETQDGTAQDREWGAPHQEGGWDQSTEVICDPPWEGDGEPGGELSQEQGLGKPSQEECNMPSKDVESGEEAKPDEKSEWSDGWTMP</sequence>
<dbReference type="GO" id="GO:0032574">
    <property type="term" value="F:5'-3' RNA helicase activity"/>
    <property type="evidence" value="ECO:0007669"/>
    <property type="project" value="InterPro"/>
</dbReference>
<dbReference type="InterPro" id="IPR041679">
    <property type="entry name" value="DNA2/NAM7-like_C"/>
</dbReference>
<protein>
    <recommendedName>
        <fullName evidence="3">RNA helicase</fullName>
        <ecNumber evidence="3">3.6.4.13</ecNumber>
    </recommendedName>
</protein>
<feature type="domain" description="DNA2/NAM7 helicase helicase" evidence="12">
    <location>
        <begin position="519"/>
        <end position="592"/>
    </location>
</feature>
<reference evidence="15" key="1">
    <citation type="submission" date="2023-02" db="EMBL/GenBank/DDBJ databases">
        <title>Genome of toxic invasive species Heracleum sosnowskyi carries increased number of genes despite the absence of recent whole-genome duplications.</title>
        <authorList>
            <person name="Schelkunov M."/>
            <person name="Shtratnikova V."/>
            <person name="Makarenko M."/>
            <person name="Klepikova A."/>
            <person name="Omelchenko D."/>
            <person name="Novikova G."/>
            <person name="Obukhova E."/>
            <person name="Bogdanov V."/>
            <person name="Penin A."/>
            <person name="Logacheva M."/>
        </authorList>
    </citation>
    <scope>NUCLEOTIDE SEQUENCE</scope>
    <source>
        <strain evidence="15">Hsosn_3</strain>
        <tissue evidence="15">Leaf</tissue>
    </source>
</reference>
<organism evidence="15 16">
    <name type="scientific">Heracleum sosnowskyi</name>
    <dbReference type="NCBI Taxonomy" id="360622"/>
    <lineage>
        <taxon>Eukaryota</taxon>
        <taxon>Viridiplantae</taxon>
        <taxon>Streptophyta</taxon>
        <taxon>Embryophyta</taxon>
        <taxon>Tracheophyta</taxon>
        <taxon>Spermatophyta</taxon>
        <taxon>Magnoliopsida</taxon>
        <taxon>eudicotyledons</taxon>
        <taxon>Gunneridae</taxon>
        <taxon>Pentapetalae</taxon>
        <taxon>asterids</taxon>
        <taxon>campanulids</taxon>
        <taxon>Apiales</taxon>
        <taxon>Apiaceae</taxon>
        <taxon>Apioideae</taxon>
        <taxon>apioid superclade</taxon>
        <taxon>Tordylieae</taxon>
        <taxon>Tordyliinae</taxon>
        <taxon>Heracleum</taxon>
    </lineage>
</organism>
<evidence type="ECO:0000256" key="10">
    <source>
        <dbReference type="ARBA" id="ARBA00047984"/>
    </source>
</evidence>
<dbReference type="GO" id="GO:0031047">
    <property type="term" value="P:regulatory ncRNA-mediated gene silencing"/>
    <property type="evidence" value="ECO:0007669"/>
    <property type="project" value="UniProtKB-KW"/>
</dbReference>
<dbReference type="Pfam" id="PF13086">
    <property type="entry name" value="AAA_11"/>
    <property type="match status" value="2"/>
</dbReference>
<feature type="region of interest" description="Disordered" evidence="11">
    <location>
        <begin position="912"/>
        <end position="1000"/>
    </location>
</feature>
<feature type="domain" description="Helicase MOV-10-like beta-barrel" evidence="14">
    <location>
        <begin position="269"/>
        <end position="354"/>
    </location>
</feature>
<dbReference type="Proteomes" id="UP001237642">
    <property type="component" value="Unassembled WGS sequence"/>
</dbReference>
<dbReference type="FunFam" id="3.40.50.300:FF:001468">
    <property type="entry name" value="Probable RNA helicase SDE3"/>
    <property type="match status" value="1"/>
</dbReference>
<evidence type="ECO:0000259" key="13">
    <source>
        <dbReference type="Pfam" id="PF13087"/>
    </source>
</evidence>
<evidence type="ECO:0000256" key="1">
    <source>
        <dbReference type="ARBA" id="ARBA00004496"/>
    </source>
</evidence>
<evidence type="ECO:0000313" key="15">
    <source>
        <dbReference type="EMBL" id="KAK1395254.1"/>
    </source>
</evidence>
<evidence type="ECO:0000256" key="7">
    <source>
        <dbReference type="ARBA" id="ARBA00022806"/>
    </source>
</evidence>
<evidence type="ECO:0000256" key="8">
    <source>
        <dbReference type="ARBA" id="ARBA00022840"/>
    </source>
</evidence>
<gene>
    <name evidence="15" type="ORF">POM88_014310</name>
</gene>
<keyword evidence="9" id="KW-0943">RNA-mediated gene silencing</keyword>
<dbReference type="InterPro" id="IPR047187">
    <property type="entry name" value="SF1_C_Upf1"/>
</dbReference>
<dbReference type="CDD" id="cd18038">
    <property type="entry name" value="DEXXQc_Helz-like"/>
    <property type="match status" value="1"/>
</dbReference>
<keyword evidence="5" id="KW-0547">Nucleotide-binding</keyword>
<dbReference type="PANTHER" id="PTHR45418">
    <property type="entry name" value="CANCER/TESTIS ANTIGEN 55"/>
    <property type="match status" value="1"/>
</dbReference>
<dbReference type="PANTHER" id="PTHR45418:SF1">
    <property type="entry name" value="CANCER_TESTIS ANTIGEN 55"/>
    <property type="match status" value="1"/>
</dbReference>
<evidence type="ECO:0000259" key="12">
    <source>
        <dbReference type="Pfam" id="PF13086"/>
    </source>
</evidence>
<comment type="catalytic activity">
    <reaction evidence="10">
        <text>ATP + H2O = ADP + phosphate + H(+)</text>
        <dbReference type="Rhea" id="RHEA:13065"/>
        <dbReference type="ChEBI" id="CHEBI:15377"/>
        <dbReference type="ChEBI" id="CHEBI:15378"/>
        <dbReference type="ChEBI" id="CHEBI:30616"/>
        <dbReference type="ChEBI" id="CHEBI:43474"/>
        <dbReference type="ChEBI" id="CHEBI:456216"/>
        <dbReference type="EC" id="3.6.4.13"/>
    </reaction>
</comment>
<dbReference type="Gene3D" id="3.40.50.300">
    <property type="entry name" value="P-loop containing nucleotide triphosphate hydrolases"/>
    <property type="match status" value="3"/>
</dbReference>
<name>A0AAD8N3H6_9APIA</name>
<evidence type="ECO:0000256" key="9">
    <source>
        <dbReference type="ARBA" id="ARBA00023158"/>
    </source>
</evidence>
<dbReference type="InterPro" id="IPR049080">
    <property type="entry name" value="MOV-10-like_beta-barrel"/>
</dbReference>
<dbReference type="GO" id="GO:0005737">
    <property type="term" value="C:cytoplasm"/>
    <property type="evidence" value="ECO:0007669"/>
    <property type="project" value="UniProtKB-SubCell"/>
</dbReference>
<feature type="compositionally biased region" description="Basic and acidic residues" evidence="11">
    <location>
        <begin position="977"/>
        <end position="993"/>
    </location>
</feature>
<dbReference type="SUPFAM" id="SSF52540">
    <property type="entry name" value="P-loop containing nucleoside triphosphate hydrolases"/>
    <property type="match status" value="1"/>
</dbReference>
<keyword evidence="7 15" id="KW-0347">Helicase</keyword>
<dbReference type="AlphaFoldDB" id="A0AAD8N3H6"/>
<evidence type="ECO:0000256" key="2">
    <source>
        <dbReference type="ARBA" id="ARBA00005601"/>
    </source>
</evidence>
<evidence type="ECO:0000256" key="5">
    <source>
        <dbReference type="ARBA" id="ARBA00022741"/>
    </source>
</evidence>
<keyword evidence="8" id="KW-0067">ATP-binding</keyword>
<evidence type="ECO:0000256" key="4">
    <source>
        <dbReference type="ARBA" id="ARBA00022490"/>
    </source>
</evidence>
<dbReference type="Gene3D" id="2.40.30.270">
    <property type="match status" value="1"/>
</dbReference>
<proteinExistence type="inferred from homology"/>
<evidence type="ECO:0000256" key="6">
    <source>
        <dbReference type="ARBA" id="ARBA00022801"/>
    </source>
</evidence>
<comment type="caution">
    <text evidence="15">The sequence shown here is derived from an EMBL/GenBank/DDBJ whole genome shotgun (WGS) entry which is preliminary data.</text>
</comment>
<dbReference type="InterPro" id="IPR026122">
    <property type="entry name" value="MOV-10/SDE3_DEXXQ/H-box"/>
</dbReference>
<comment type="subcellular location">
    <subcellularLocation>
        <location evidence="1">Cytoplasm</location>
    </subcellularLocation>
</comment>
<keyword evidence="6" id="KW-0378">Hydrolase</keyword>
<evidence type="ECO:0000313" key="16">
    <source>
        <dbReference type="Proteomes" id="UP001237642"/>
    </source>
</evidence>
<dbReference type="InterPro" id="IPR041677">
    <property type="entry name" value="DNA2/NAM7_AAA_11"/>
</dbReference>
<keyword evidence="16" id="KW-1185">Reference proteome</keyword>
<accession>A0AAD8N3H6</accession>
<dbReference type="GO" id="GO:0003723">
    <property type="term" value="F:RNA binding"/>
    <property type="evidence" value="ECO:0007669"/>
    <property type="project" value="InterPro"/>
</dbReference>
<dbReference type="Pfam" id="PF21634">
    <property type="entry name" value="MOV-10_beta-barrel"/>
    <property type="match status" value="1"/>
</dbReference>
<dbReference type="GO" id="GO:0016787">
    <property type="term" value="F:hydrolase activity"/>
    <property type="evidence" value="ECO:0007669"/>
    <property type="project" value="UniProtKB-KW"/>
</dbReference>
<dbReference type="FunFam" id="3.40.50.300:FF:001295">
    <property type="entry name" value="Probable RNA helicase SDE3"/>
    <property type="match status" value="1"/>
</dbReference>
<feature type="domain" description="DNA2/NAM7 helicase-like C-terminal" evidence="13">
    <location>
        <begin position="601"/>
        <end position="804"/>
    </location>
</feature>
<evidence type="ECO:0000256" key="3">
    <source>
        <dbReference type="ARBA" id="ARBA00012552"/>
    </source>
</evidence>